<feature type="compositionally biased region" description="Low complexity" evidence="2">
    <location>
        <begin position="134"/>
        <end position="151"/>
    </location>
</feature>
<feature type="compositionally biased region" description="Pro residues" evidence="2">
    <location>
        <begin position="262"/>
        <end position="278"/>
    </location>
</feature>
<evidence type="ECO:0000313" key="3">
    <source>
        <dbReference type="EMBL" id="KAK0645498.1"/>
    </source>
</evidence>
<feature type="compositionally biased region" description="Basic and acidic residues" evidence="2">
    <location>
        <begin position="78"/>
        <end position="94"/>
    </location>
</feature>
<feature type="compositionally biased region" description="Polar residues" evidence="2">
    <location>
        <begin position="505"/>
        <end position="516"/>
    </location>
</feature>
<feature type="compositionally biased region" description="Basic and acidic residues" evidence="2">
    <location>
        <begin position="418"/>
        <end position="432"/>
    </location>
</feature>
<evidence type="ECO:0000256" key="1">
    <source>
        <dbReference type="SAM" id="Coils"/>
    </source>
</evidence>
<feature type="compositionally biased region" description="Low complexity" evidence="2">
    <location>
        <begin position="539"/>
        <end position="560"/>
    </location>
</feature>
<comment type="caution">
    <text evidence="3">The sequence shown here is derived from an EMBL/GenBank/DDBJ whole genome shotgun (WGS) entry which is preliminary data.</text>
</comment>
<feature type="region of interest" description="Disordered" evidence="2">
    <location>
        <begin position="67"/>
        <end position="242"/>
    </location>
</feature>
<proteinExistence type="predicted"/>
<feature type="region of interest" description="Disordered" evidence="2">
    <location>
        <begin position="260"/>
        <end position="308"/>
    </location>
</feature>
<organism evidence="3 4">
    <name type="scientific">Cercophora newfieldiana</name>
    <dbReference type="NCBI Taxonomy" id="92897"/>
    <lineage>
        <taxon>Eukaryota</taxon>
        <taxon>Fungi</taxon>
        <taxon>Dikarya</taxon>
        <taxon>Ascomycota</taxon>
        <taxon>Pezizomycotina</taxon>
        <taxon>Sordariomycetes</taxon>
        <taxon>Sordariomycetidae</taxon>
        <taxon>Sordariales</taxon>
        <taxon>Lasiosphaeriaceae</taxon>
        <taxon>Cercophora</taxon>
    </lineage>
</organism>
<sequence length="1250" mass="132321">MATESLRGRSDEATLTSEPEPAIKTTGDSQNVNPEQPHVNGDVAASATEDIENKHISEIVDDLVNSTEVSVSGGSDNEASKGDGSKLKDGEKGHGRTSSSVKKPTSFKSISVNKTFLTTKGSATTAPVKPSDKLAPTSGTASTPSATLAASRPRLVAKSGSGLVAKSSSGANGGKSGSAPDPNAVWNKNRPVPPPPPKNYTDEELKKYGIHMASRLQTDDSKAGQANWADIDEDDDDWAPDTITWQDGTKIAIPHTEELAPAPEPARAPSPAPAPAPAPALAAPRLATKENGVVEKPKPAPAAPSIIKPGVLASGKGLVLKGAPEKPTLVAKPPAPPTPVKSPWAAIPRVDKASPVVAELPNQGLAKYPTKDAPIAKTITPPPPKEIAADDFSRSAWRDASSGAGRELYNSQSGRYEPVTDRRGSLRPEHQHGRQPALLQRSSHDQQGPIDPATFQGRPGEAPYGRRRGSSNVSGGSGAMHRLGLKTHDQPLPPAELINRRGSMTGRSDSPASPRTYSPGPRHGQAWPTTRASPAMSHATPHQQHAQPVPPAAQQQIPAVTEDELELQKRVMRERRELAMKRRLEEEAREEAERKERIRLKLAALGPAPESNSAKKAAAKDHPAVTPTQIQAREALPEHPPTASEETKPSDKALSTSTPSEAGKSEPANGVLPQFLPSPDSVESRSQPHGGSHAHGWPHPPKQPERYPAVSWGAQPTTAKNVWGAPNNNRSLGNGTFNADLVTAPVQLSTQTGPGPIAPPTSSRAPQASAGPEPTARLPPIGPPKQAPSGRLDAHDRAAKQNTWAASVRLADAAFNQMLNDDFDKREQQLRKEGRTVQDLQPVIKDTWRPTKLDELGYRNDSAPKQSIQLGQDASWAGPPESKPAVPQKEPAADSQRAQVSMPGRDAATASILGSGNAAPQPSRGSRFFPTHRDRHDAGSEAAQRPKSPSPPPPDMAGHPVFDGDVAHPHVSLPRPAVVVRLPPPSIPTEPRGASVKIPQGPASMTHGPSFAWASQAAYKEETSPVTAAPGPSPSTAPGGWQQKFDSLLFGGRRSHPAPRSPVAEFPGHHISGHIPSAILSGQDGSVTTKVRDEECFEEQEMGSLPPVRLPNEVPENAWLPSEPPRPLSKKFWAHVSSAEAITFPPDVSGSGTVWRVALPIENFKPVVITLPFGRTRSNPRRGGGQRGGRHPPTAPHQRGGKGRDGSSTYSNDQGSGPSSSNSTPNRNNRGGFRGGRGEGWNRPSQAIRT</sequence>
<feature type="region of interest" description="Disordered" evidence="2">
    <location>
        <begin position="367"/>
        <end position="564"/>
    </location>
</feature>
<feature type="compositionally biased region" description="Polar residues" evidence="2">
    <location>
        <begin position="863"/>
        <end position="872"/>
    </location>
</feature>
<feature type="region of interest" description="Disordered" evidence="2">
    <location>
        <begin position="602"/>
        <end position="801"/>
    </location>
</feature>
<keyword evidence="1" id="KW-0175">Coiled coil</keyword>
<dbReference type="AlphaFoldDB" id="A0AA39Y3Y6"/>
<feature type="compositionally biased region" description="Polar residues" evidence="2">
    <location>
        <begin position="912"/>
        <end position="924"/>
    </location>
</feature>
<feature type="coiled-coil region" evidence="1">
    <location>
        <begin position="571"/>
        <end position="601"/>
    </location>
</feature>
<protein>
    <submittedName>
        <fullName evidence="3">Uncharacterized protein</fullName>
    </submittedName>
</protein>
<feature type="compositionally biased region" description="Polar residues" evidence="2">
    <location>
        <begin position="67"/>
        <end position="77"/>
    </location>
</feature>
<dbReference type="EMBL" id="JAULSV010000004">
    <property type="protein sequence ID" value="KAK0645498.1"/>
    <property type="molecule type" value="Genomic_DNA"/>
</dbReference>
<accession>A0AA39Y3Y6</accession>
<feature type="compositionally biased region" description="Basic and acidic residues" evidence="2">
    <location>
        <begin position="846"/>
        <end position="858"/>
    </location>
</feature>
<reference evidence="3" key="1">
    <citation type="submission" date="2023-06" db="EMBL/GenBank/DDBJ databases">
        <title>Genome-scale phylogeny and comparative genomics of the fungal order Sordariales.</title>
        <authorList>
            <consortium name="Lawrence Berkeley National Laboratory"/>
            <person name="Hensen N."/>
            <person name="Bonometti L."/>
            <person name="Westerberg I."/>
            <person name="Brannstrom I.O."/>
            <person name="Guillou S."/>
            <person name="Cros-Aarteil S."/>
            <person name="Calhoun S."/>
            <person name="Haridas S."/>
            <person name="Kuo A."/>
            <person name="Mondo S."/>
            <person name="Pangilinan J."/>
            <person name="Riley R."/>
            <person name="Labutti K."/>
            <person name="Andreopoulos B."/>
            <person name="Lipzen A."/>
            <person name="Chen C."/>
            <person name="Yanf M."/>
            <person name="Daum C."/>
            <person name="Ng V."/>
            <person name="Clum A."/>
            <person name="Steindorff A."/>
            <person name="Ohm R."/>
            <person name="Martin F."/>
            <person name="Silar P."/>
            <person name="Natvig D."/>
            <person name="Lalanne C."/>
            <person name="Gautier V."/>
            <person name="Ament-Velasquez S.L."/>
            <person name="Kruys A."/>
            <person name="Hutchinson M.I."/>
            <person name="Powell A.J."/>
            <person name="Barry K."/>
            <person name="Miller A.N."/>
            <person name="Grigoriev I.V."/>
            <person name="Debuchy R."/>
            <person name="Gladieux P."/>
            <person name="Thoren M.H."/>
            <person name="Johannesson H."/>
        </authorList>
    </citation>
    <scope>NUCLEOTIDE SEQUENCE</scope>
    <source>
        <strain evidence="3">SMH2532-1</strain>
    </source>
</reference>
<keyword evidence="4" id="KW-1185">Reference proteome</keyword>
<feature type="region of interest" description="Disordered" evidence="2">
    <location>
        <begin position="1172"/>
        <end position="1250"/>
    </location>
</feature>
<evidence type="ECO:0000313" key="4">
    <source>
        <dbReference type="Proteomes" id="UP001174936"/>
    </source>
</evidence>
<evidence type="ECO:0000256" key="2">
    <source>
        <dbReference type="SAM" id="MobiDB-lite"/>
    </source>
</evidence>
<feature type="compositionally biased region" description="Low complexity" evidence="2">
    <location>
        <begin position="1024"/>
        <end position="1040"/>
    </location>
</feature>
<dbReference type="Proteomes" id="UP001174936">
    <property type="component" value="Unassembled WGS sequence"/>
</dbReference>
<feature type="region of interest" description="Disordered" evidence="2">
    <location>
        <begin position="325"/>
        <end position="344"/>
    </location>
</feature>
<feature type="compositionally biased region" description="Basic and acidic residues" evidence="2">
    <location>
        <begin position="387"/>
        <end position="397"/>
    </location>
</feature>
<feature type="compositionally biased region" description="Polar residues" evidence="2">
    <location>
        <begin position="96"/>
        <end position="125"/>
    </location>
</feature>
<feature type="compositionally biased region" description="Basic and acidic residues" evidence="2">
    <location>
        <begin position="1"/>
        <end position="12"/>
    </location>
</feature>
<feature type="region of interest" description="Disordered" evidence="2">
    <location>
        <begin position="832"/>
        <end position="969"/>
    </location>
</feature>
<feature type="region of interest" description="Disordered" evidence="2">
    <location>
        <begin position="1022"/>
        <end position="1041"/>
    </location>
</feature>
<feature type="region of interest" description="Disordered" evidence="2">
    <location>
        <begin position="1"/>
        <end position="50"/>
    </location>
</feature>
<feature type="compositionally biased region" description="Low complexity" evidence="2">
    <location>
        <begin position="1215"/>
        <end position="1231"/>
    </location>
</feature>
<gene>
    <name evidence="3" type="ORF">B0T16DRAFT_330530</name>
</gene>
<feature type="compositionally biased region" description="Acidic residues" evidence="2">
    <location>
        <begin position="230"/>
        <end position="239"/>
    </location>
</feature>
<name>A0AA39Y3Y6_9PEZI</name>
<feature type="compositionally biased region" description="Polar residues" evidence="2">
    <location>
        <begin position="714"/>
        <end position="737"/>
    </location>
</feature>